<evidence type="ECO:0000256" key="1">
    <source>
        <dbReference type="SAM" id="Phobius"/>
    </source>
</evidence>
<evidence type="ECO:0000313" key="3">
    <source>
        <dbReference type="Proteomes" id="UP001231362"/>
    </source>
</evidence>
<dbReference type="EMBL" id="JAUSTU010000012">
    <property type="protein sequence ID" value="MDQ0156404.1"/>
    <property type="molecule type" value="Genomic_DNA"/>
</dbReference>
<sequence length="110" mass="12971">MLSNHKGFFLVELLLSLSMWILMTLSLLPLYIHVNKQSIDTQREITATHLMYDVLHVYLMEGIFEDREEVIKNGSYLINWEAGSESRPTRVCISYEDAFKEQQEKCERLE</sequence>
<proteinExistence type="predicted"/>
<keyword evidence="1" id="KW-0812">Transmembrane</keyword>
<dbReference type="RefSeq" id="WP_307150918.1">
    <property type="nucleotide sequence ID" value="NZ_JAUSTU010000012.1"/>
</dbReference>
<keyword evidence="1" id="KW-0472">Membrane</keyword>
<evidence type="ECO:0000313" key="2">
    <source>
        <dbReference type="EMBL" id="MDQ0156404.1"/>
    </source>
</evidence>
<keyword evidence="3" id="KW-1185">Reference proteome</keyword>
<feature type="transmembrane region" description="Helical" evidence="1">
    <location>
        <begin position="7"/>
        <end position="32"/>
    </location>
</feature>
<gene>
    <name evidence="2" type="ORF">J2S07_002724</name>
</gene>
<dbReference type="Proteomes" id="UP001231362">
    <property type="component" value="Unassembled WGS sequence"/>
</dbReference>
<organism evidence="2 3">
    <name type="scientific">Anoxybacillus andreesenii</name>
    <dbReference type="NCBI Taxonomy" id="1325932"/>
    <lineage>
        <taxon>Bacteria</taxon>
        <taxon>Bacillati</taxon>
        <taxon>Bacillota</taxon>
        <taxon>Bacilli</taxon>
        <taxon>Bacillales</taxon>
        <taxon>Anoxybacillaceae</taxon>
        <taxon>Anoxybacillus</taxon>
    </lineage>
</organism>
<comment type="caution">
    <text evidence="2">The sequence shown here is derived from an EMBL/GenBank/DDBJ whole genome shotgun (WGS) entry which is preliminary data.</text>
</comment>
<name>A0ABT9V642_9BACL</name>
<reference evidence="2 3" key="1">
    <citation type="submission" date="2023-07" db="EMBL/GenBank/DDBJ databases">
        <title>Genomic Encyclopedia of Type Strains, Phase IV (KMG-IV): sequencing the most valuable type-strain genomes for metagenomic binning, comparative biology and taxonomic classification.</title>
        <authorList>
            <person name="Goeker M."/>
        </authorList>
    </citation>
    <scope>NUCLEOTIDE SEQUENCE [LARGE SCALE GENOMIC DNA]</scope>
    <source>
        <strain evidence="2 3">DSM 23948</strain>
    </source>
</reference>
<accession>A0ABT9V642</accession>
<keyword evidence="1" id="KW-1133">Transmembrane helix</keyword>
<protein>
    <submittedName>
        <fullName evidence="2">Type II secretory pathway pseudopilin PulG</fullName>
    </submittedName>
</protein>